<dbReference type="EMBL" id="PIPF01000007">
    <property type="protein sequence ID" value="RWU83589.1"/>
    <property type="molecule type" value="Genomic_DNA"/>
</dbReference>
<dbReference type="RefSeq" id="WP_083853695.1">
    <property type="nucleotide sequence ID" value="NZ_ALWX01000036.1"/>
</dbReference>
<dbReference type="Gene3D" id="1.10.3660.10">
    <property type="entry name" value="6-phosphogluconate dehydrogenase C-terminal like domain"/>
    <property type="match status" value="1"/>
</dbReference>
<evidence type="ECO:0000256" key="2">
    <source>
        <dbReference type="ARBA" id="ARBA00023002"/>
    </source>
</evidence>
<dbReference type="PROSITE" id="PS51176">
    <property type="entry name" value="PDH_ADH"/>
    <property type="match status" value="1"/>
</dbReference>
<dbReference type="SUPFAM" id="SSF48179">
    <property type="entry name" value="6-phosphogluconate dehydrogenase C-terminal domain-like"/>
    <property type="match status" value="1"/>
</dbReference>
<name>A0A444B5A7_9MICO</name>
<evidence type="ECO:0000256" key="1">
    <source>
        <dbReference type="ARBA" id="ARBA00007964"/>
    </source>
</evidence>
<dbReference type="OrthoDB" id="9802008at2"/>
<feature type="domain" description="Prephenate/arogenate dehydrogenase" evidence="3">
    <location>
        <begin position="15"/>
        <end position="293"/>
    </location>
</feature>
<reference evidence="4 5" key="1">
    <citation type="journal article" date="2009" name="Int. J. Syst. Evol. Microbiol.">
        <title>Janibacter hoylei sp. nov., Bacillus isronensis sp. nov. and Bacillus aryabhattai sp. nov., isolated from cryotubes used for collecting air from the upper atmosphere.</title>
        <authorList>
            <person name="Shivaji S."/>
            <person name="Chaturvedi P."/>
            <person name="Begum Z."/>
            <person name="Pindi P.K."/>
            <person name="Manorama R."/>
            <person name="Padmanaban D.A."/>
            <person name="Shouche Y.S."/>
            <person name="Pawar S."/>
            <person name="Vaishampayan P."/>
            <person name="Dutt C.B."/>
            <person name="Datta G.N."/>
            <person name="Manchanda R.K."/>
            <person name="Rao U.R."/>
            <person name="Bhargava P.M."/>
            <person name="Narlikar J.V."/>
        </authorList>
    </citation>
    <scope>NUCLEOTIDE SEQUENCE [LARGE SCALE GENOMIC DNA]</scope>
    <source>
        <strain evidence="4 5">PVAS-1</strain>
    </source>
</reference>
<evidence type="ECO:0000259" key="3">
    <source>
        <dbReference type="PROSITE" id="PS51176"/>
    </source>
</evidence>
<dbReference type="NCBIfam" id="NF005111">
    <property type="entry name" value="PRK06545.2-3"/>
    <property type="match status" value="1"/>
</dbReference>
<keyword evidence="2" id="KW-0560">Oxidoreductase</keyword>
<dbReference type="SUPFAM" id="SSF51735">
    <property type="entry name" value="NAD(P)-binding Rossmann-fold domains"/>
    <property type="match status" value="1"/>
</dbReference>
<organism evidence="4 5">
    <name type="scientific">Janibacter hoylei PVAS-1</name>
    <dbReference type="NCBI Taxonomy" id="1210046"/>
    <lineage>
        <taxon>Bacteria</taxon>
        <taxon>Bacillati</taxon>
        <taxon>Actinomycetota</taxon>
        <taxon>Actinomycetes</taxon>
        <taxon>Micrococcales</taxon>
        <taxon>Intrasporangiaceae</taxon>
        <taxon>Janibacter</taxon>
    </lineage>
</organism>
<dbReference type="AlphaFoldDB" id="A0A444B5A7"/>
<proteinExistence type="inferred from homology"/>
<dbReference type="GO" id="GO:0006571">
    <property type="term" value="P:tyrosine biosynthetic process"/>
    <property type="evidence" value="ECO:0007669"/>
    <property type="project" value="InterPro"/>
</dbReference>
<gene>
    <name evidence="4" type="ORF">CWN80_07385</name>
</gene>
<evidence type="ECO:0000313" key="4">
    <source>
        <dbReference type="EMBL" id="RWU83589.1"/>
    </source>
</evidence>
<dbReference type="GO" id="GO:0008977">
    <property type="term" value="F:prephenate dehydrogenase (NAD+) activity"/>
    <property type="evidence" value="ECO:0007669"/>
    <property type="project" value="InterPro"/>
</dbReference>
<dbReference type="InterPro" id="IPR036291">
    <property type="entry name" value="NAD(P)-bd_dom_sf"/>
</dbReference>
<dbReference type="GO" id="GO:0004665">
    <property type="term" value="F:prephenate dehydrogenase (NADP+) activity"/>
    <property type="evidence" value="ECO:0007669"/>
    <property type="project" value="InterPro"/>
</dbReference>
<comment type="caution">
    <text evidence="4">The sequence shown here is derived from an EMBL/GenBank/DDBJ whole genome shotgun (WGS) entry which is preliminary data.</text>
</comment>
<comment type="similarity">
    <text evidence="1">Belongs to the prephenate/arogenate dehydrogenase family.</text>
</comment>
<protein>
    <submittedName>
        <fullName evidence="4">Prephenate dehydrogenase</fullName>
    </submittedName>
</protein>
<dbReference type="PANTHER" id="PTHR21363">
    <property type="entry name" value="PREPHENATE DEHYDROGENASE"/>
    <property type="match status" value="1"/>
</dbReference>
<dbReference type="InterPro" id="IPR003099">
    <property type="entry name" value="Prephen_DH"/>
</dbReference>
<dbReference type="Gene3D" id="3.40.50.720">
    <property type="entry name" value="NAD(P)-binding Rossmann-like Domain"/>
    <property type="match status" value="1"/>
</dbReference>
<evidence type="ECO:0000313" key="5">
    <source>
        <dbReference type="Proteomes" id="UP000288711"/>
    </source>
</evidence>
<dbReference type="InterPro" id="IPR008927">
    <property type="entry name" value="6-PGluconate_DH-like_C_sf"/>
</dbReference>
<dbReference type="Pfam" id="PF20463">
    <property type="entry name" value="PDH_C"/>
    <property type="match status" value="1"/>
</dbReference>
<dbReference type="NCBIfam" id="NF005112">
    <property type="entry name" value="PRK06545.2-4"/>
    <property type="match status" value="1"/>
</dbReference>
<accession>A0A444B5A7</accession>
<dbReference type="Proteomes" id="UP000288711">
    <property type="component" value="Unassembled WGS sequence"/>
</dbReference>
<dbReference type="InterPro" id="IPR046826">
    <property type="entry name" value="PDH_N"/>
</dbReference>
<dbReference type="InterPro" id="IPR050812">
    <property type="entry name" value="Preph/Arog_dehydrog"/>
</dbReference>
<sequence length="375" mass="37760">MTTADEAKGAATALPPVHVIGTGLIGTSIGLALTAVGVDVSLEDQSETSAALARDLGAGRISGEVAPGVVVVAAPPDVSPRLVLRALERWPDAVVTDVASVKQVVLADVSRAGVPIDRYVGSHPMAGRERSGAISARGDLFTGRAWVLCPHPGSDPAATELVAAVARATGAAVTTLSPAEHDAAVAAVSHVPQVAASLVAARLEHLSDEAVGLAGQGVRDVTRIAASDPGLWTQILSGNALAVADVLRSVRDDLGELVAALEALGADEDDVADAPGARAVLARAIADGNAGHARIPGKHGAPPATYAVVSVVVDDRPGEVARLLTDIGDAGVNMEDLRLDHGLGLPFGLAEVSVLPAAAGPLTEALTTRGWQLHS</sequence>
<keyword evidence="5" id="KW-1185">Reference proteome</keyword>
<dbReference type="Pfam" id="PF02153">
    <property type="entry name" value="PDH_N"/>
    <property type="match status" value="1"/>
</dbReference>
<dbReference type="GO" id="GO:0070403">
    <property type="term" value="F:NAD+ binding"/>
    <property type="evidence" value="ECO:0007669"/>
    <property type="project" value="InterPro"/>
</dbReference>
<dbReference type="PANTHER" id="PTHR21363:SF0">
    <property type="entry name" value="PREPHENATE DEHYDROGENASE [NADP(+)]"/>
    <property type="match status" value="1"/>
</dbReference>
<dbReference type="InterPro" id="IPR046825">
    <property type="entry name" value="PDH_C"/>
</dbReference>